<keyword evidence="1" id="KW-0962">Peroxisome biogenesis</keyword>
<keyword evidence="2" id="KW-0472">Membrane</keyword>
<feature type="region of interest" description="Disordered" evidence="5">
    <location>
        <begin position="341"/>
        <end position="361"/>
    </location>
</feature>
<comment type="caution">
    <text evidence="6">The sequence shown here is derived from an EMBL/GenBank/DDBJ whole genome shotgun (WGS) entry which is preliminary data.</text>
</comment>
<organism evidence="6 7">
    <name type="scientific">Lithohypha guttulata</name>
    <dbReference type="NCBI Taxonomy" id="1690604"/>
    <lineage>
        <taxon>Eukaryota</taxon>
        <taxon>Fungi</taxon>
        <taxon>Dikarya</taxon>
        <taxon>Ascomycota</taxon>
        <taxon>Pezizomycotina</taxon>
        <taxon>Eurotiomycetes</taxon>
        <taxon>Chaetothyriomycetidae</taxon>
        <taxon>Chaetothyriales</taxon>
        <taxon>Trichomeriaceae</taxon>
        <taxon>Lithohypha</taxon>
    </lineage>
</organism>
<dbReference type="PANTHER" id="PTHR12652">
    <property type="entry name" value="PEROXISOMAL BIOGENESIS FACTOR 11"/>
    <property type="match status" value="1"/>
</dbReference>
<accession>A0ABR0JZD6</accession>
<dbReference type="InterPro" id="IPR008733">
    <property type="entry name" value="PEX11"/>
</dbReference>
<name>A0ABR0JZD6_9EURO</name>
<evidence type="ECO:0000256" key="3">
    <source>
        <dbReference type="ARBA" id="ARBA00023140"/>
    </source>
</evidence>
<evidence type="ECO:0000256" key="1">
    <source>
        <dbReference type="ARBA" id="ARBA00022593"/>
    </source>
</evidence>
<reference evidence="6 7" key="1">
    <citation type="submission" date="2023-08" db="EMBL/GenBank/DDBJ databases">
        <title>Black Yeasts Isolated from many extreme environments.</title>
        <authorList>
            <person name="Coleine C."/>
            <person name="Stajich J.E."/>
            <person name="Selbmann L."/>
        </authorList>
    </citation>
    <scope>NUCLEOTIDE SEQUENCE [LARGE SCALE GENOMIC DNA]</scope>
    <source>
        <strain evidence="6 7">CCFEE 5885</strain>
    </source>
</reference>
<evidence type="ECO:0000256" key="4">
    <source>
        <dbReference type="ARBA" id="ARBA00046271"/>
    </source>
</evidence>
<evidence type="ECO:0000256" key="2">
    <source>
        <dbReference type="ARBA" id="ARBA00023136"/>
    </source>
</evidence>
<gene>
    <name evidence="6" type="ORF">LTR24_008644</name>
</gene>
<dbReference type="Pfam" id="PF05648">
    <property type="entry name" value="PEX11"/>
    <property type="match status" value="1"/>
</dbReference>
<proteinExistence type="predicted"/>
<feature type="region of interest" description="Disordered" evidence="5">
    <location>
        <begin position="280"/>
        <end position="300"/>
    </location>
</feature>
<evidence type="ECO:0000313" key="7">
    <source>
        <dbReference type="Proteomes" id="UP001345013"/>
    </source>
</evidence>
<dbReference type="PANTHER" id="PTHR12652:SF25">
    <property type="entry name" value="MICROBODY (PEROXISOME) PROLIFERATION PROTEIN PEROXIN 11C (EUROFUNG)"/>
    <property type="match status" value="1"/>
</dbReference>
<evidence type="ECO:0000313" key="6">
    <source>
        <dbReference type="EMBL" id="KAK5080141.1"/>
    </source>
</evidence>
<keyword evidence="3" id="KW-0576">Peroxisome</keyword>
<dbReference type="EMBL" id="JAVRRG010000156">
    <property type="protein sequence ID" value="KAK5080141.1"/>
    <property type="molecule type" value="Genomic_DNA"/>
</dbReference>
<feature type="compositionally biased region" description="Polar residues" evidence="5">
    <location>
        <begin position="348"/>
        <end position="361"/>
    </location>
</feature>
<feature type="compositionally biased region" description="Low complexity" evidence="5">
    <location>
        <begin position="21"/>
        <end position="37"/>
    </location>
</feature>
<dbReference type="Proteomes" id="UP001345013">
    <property type="component" value="Unassembled WGS sequence"/>
</dbReference>
<sequence length="361" mass="40062">MSAEPNATAPVTADPALPPADSTSNSNDLNSSNLPVNPAMPGSEKSGSGPKRQIDVPSVPNEVKSLLDRTDSTLVRLNKLLKNPGGLASFLSTTNYALYILAHLHTTAPTRAQLLIKLNSLLGRAVPKIAPGAVSPSAPTSPILPLALTLGDTRTTLRLTGLIPLYVLLKSLIKSTDPDRISYTIKLAQVVSYLTFQALENVSHLTNKTVINAKWTNTRFARVGGHAKLMTWSCRAWLCGITCDFLRLFREAQLGRQSGRYERMNEEEKREADKKWWKREYQSGSNRQQQQQQQQQVKRNPPKGAIFRSFCFDHATALNTPPVNAKFQKPRLQDVRIRLACSERHSEQTQPQLKKQSSSPY</sequence>
<feature type="region of interest" description="Disordered" evidence="5">
    <location>
        <begin position="1"/>
        <end position="62"/>
    </location>
</feature>
<keyword evidence="7" id="KW-1185">Reference proteome</keyword>
<protein>
    <submittedName>
        <fullName evidence="6">Uncharacterized protein</fullName>
    </submittedName>
</protein>
<comment type="subcellular location">
    <subcellularLocation>
        <location evidence="4">Peroxisome membrane</location>
    </subcellularLocation>
</comment>
<evidence type="ECO:0000256" key="5">
    <source>
        <dbReference type="SAM" id="MobiDB-lite"/>
    </source>
</evidence>